<dbReference type="Proteomes" id="UP000192721">
    <property type="component" value="Unassembled WGS sequence"/>
</dbReference>
<feature type="transmembrane region" description="Helical" evidence="7">
    <location>
        <begin position="108"/>
        <end position="130"/>
    </location>
</feature>
<reference evidence="9 10" key="1">
    <citation type="submission" date="2017-02" db="EMBL/GenBank/DDBJ databases">
        <title>Chromobacterium haemolyticum H5244.</title>
        <authorList>
            <person name="Gulvik C.A."/>
        </authorList>
    </citation>
    <scope>NUCLEOTIDE SEQUENCE [LARGE SCALE GENOMIC DNA]</scope>
    <source>
        <strain evidence="9 10">H5244</strain>
    </source>
</reference>
<proteinExistence type="inferred from homology"/>
<sequence length="273" mass="28414">MNESALDSSASRLGGLSSLVQQQWATIALVLANLMVYIWMGASGVSWTEPDPEHLVSWGANLAPFTLSGDSWRLLSSMFVHGGAMHLLLNMYMLLLIGPLAQKRFGGVGFLAIYLSAGLAAGLVSAWWYGTHPVTNLLMQSSIRLVASVGASGALMGLAGALCVAGLSDADMGGSQGKALAQVVLLNLGMGFMVSGVDQACHIGGLLAGLPLGVLGWLDRLKRRPLQRLLMFIALAGAAALGAHQASLALGSEDLNELAAQLRQQQAAEPAQP</sequence>
<dbReference type="Pfam" id="PF01694">
    <property type="entry name" value="Rhomboid"/>
    <property type="match status" value="1"/>
</dbReference>
<feature type="transmembrane region" description="Helical" evidence="7">
    <location>
        <begin position="24"/>
        <end position="42"/>
    </location>
</feature>
<evidence type="ECO:0000313" key="10">
    <source>
        <dbReference type="Proteomes" id="UP000192721"/>
    </source>
</evidence>
<feature type="transmembrane region" description="Helical" evidence="7">
    <location>
        <begin position="179"/>
        <end position="196"/>
    </location>
</feature>
<evidence type="ECO:0000256" key="7">
    <source>
        <dbReference type="SAM" id="Phobius"/>
    </source>
</evidence>
<comment type="subcellular location">
    <subcellularLocation>
        <location evidence="1">Membrane</location>
        <topology evidence="1">Multi-pass membrane protein</topology>
    </subcellularLocation>
</comment>
<evidence type="ECO:0000259" key="8">
    <source>
        <dbReference type="Pfam" id="PF01694"/>
    </source>
</evidence>
<dbReference type="InterPro" id="IPR035952">
    <property type="entry name" value="Rhomboid-like_sf"/>
</dbReference>
<comment type="similarity">
    <text evidence="2">Belongs to the peptidase S54 family.</text>
</comment>
<gene>
    <name evidence="9" type="ORF">B0T45_20455</name>
</gene>
<dbReference type="EMBL" id="MUKV01000039">
    <property type="protein sequence ID" value="OQS33366.1"/>
    <property type="molecule type" value="Genomic_DNA"/>
</dbReference>
<evidence type="ECO:0000256" key="3">
    <source>
        <dbReference type="ARBA" id="ARBA00022692"/>
    </source>
</evidence>
<feature type="transmembrane region" description="Helical" evidence="7">
    <location>
        <begin position="230"/>
        <end position="250"/>
    </location>
</feature>
<feature type="transmembrane region" description="Helical" evidence="7">
    <location>
        <begin position="74"/>
        <end position="96"/>
    </location>
</feature>
<dbReference type="PANTHER" id="PTHR43731:SF14">
    <property type="entry name" value="PRESENILIN-ASSOCIATED RHOMBOID-LIKE PROTEIN, MITOCHONDRIAL"/>
    <property type="match status" value="1"/>
</dbReference>
<dbReference type="AlphaFoldDB" id="A0A1W0CF19"/>
<organism evidence="9 10">
    <name type="scientific">Chromobacterium haemolyticum</name>
    <dbReference type="NCBI Taxonomy" id="394935"/>
    <lineage>
        <taxon>Bacteria</taxon>
        <taxon>Pseudomonadati</taxon>
        <taxon>Pseudomonadota</taxon>
        <taxon>Betaproteobacteria</taxon>
        <taxon>Neisseriales</taxon>
        <taxon>Chromobacteriaceae</taxon>
        <taxon>Chromobacterium</taxon>
    </lineage>
</organism>
<dbReference type="InterPro" id="IPR050925">
    <property type="entry name" value="Rhomboid_protease_S54"/>
</dbReference>
<evidence type="ECO:0000256" key="5">
    <source>
        <dbReference type="ARBA" id="ARBA00022989"/>
    </source>
</evidence>
<evidence type="ECO:0000256" key="4">
    <source>
        <dbReference type="ARBA" id="ARBA00022801"/>
    </source>
</evidence>
<dbReference type="GO" id="GO:0016020">
    <property type="term" value="C:membrane"/>
    <property type="evidence" value="ECO:0007669"/>
    <property type="project" value="UniProtKB-SubCell"/>
</dbReference>
<protein>
    <recommendedName>
        <fullName evidence="8">Peptidase S54 rhomboid domain-containing protein</fullName>
    </recommendedName>
</protein>
<keyword evidence="4" id="KW-0378">Hydrolase</keyword>
<accession>A0A1W0CF19</accession>
<dbReference type="SUPFAM" id="SSF144091">
    <property type="entry name" value="Rhomboid-like"/>
    <property type="match status" value="1"/>
</dbReference>
<comment type="caution">
    <text evidence="9">The sequence shown here is derived from an EMBL/GenBank/DDBJ whole genome shotgun (WGS) entry which is preliminary data.</text>
</comment>
<name>A0A1W0CF19_9NEIS</name>
<evidence type="ECO:0000256" key="6">
    <source>
        <dbReference type="ARBA" id="ARBA00023136"/>
    </source>
</evidence>
<feature type="domain" description="Peptidase S54 rhomboid" evidence="8">
    <location>
        <begin position="70"/>
        <end position="215"/>
    </location>
</feature>
<keyword evidence="3 7" id="KW-0812">Transmembrane</keyword>
<evidence type="ECO:0000256" key="1">
    <source>
        <dbReference type="ARBA" id="ARBA00004141"/>
    </source>
</evidence>
<evidence type="ECO:0000256" key="2">
    <source>
        <dbReference type="ARBA" id="ARBA00009045"/>
    </source>
</evidence>
<keyword evidence="5 7" id="KW-1133">Transmembrane helix</keyword>
<dbReference type="InterPro" id="IPR022764">
    <property type="entry name" value="Peptidase_S54_rhomboid_dom"/>
</dbReference>
<dbReference type="GO" id="GO:0004252">
    <property type="term" value="F:serine-type endopeptidase activity"/>
    <property type="evidence" value="ECO:0007669"/>
    <property type="project" value="InterPro"/>
</dbReference>
<keyword evidence="6 7" id="KW-0472">Membrane</keyword>
<feature type="transmembrane region" description="Helical" evidence="7">
    <location>
        <begin position="202"/>
        <end position="218"/>
    </location>
</feature>
<dbReference type="RefSeq" id="WP_081556736.1">
    <property type="nucleotide sequence ID" value="NZ_MUKV01000039.1"/>
</dbReference>
<evidence type="ECO:0000313" key="9">
    <source>
        <dbReference type="EMBL" id="OQS33366.1"/>
    </source>
</evidence>
<feature type="transmembrane region" description="Helical" evidence="7">
    <location>
        <begin position="142"/>
        <end position="167"/>
    </location>
</feature>
<dbReference type="PANTHER" id="PTHR43731">
    <property type="entry name" value="RHOMBOID PROTEASE"/>
    <property type="match status" value="1"/>
</dbReference>
<dbReference type="Gene3D" id="1.20.1540.10">
    <property type="entry name" value="Rhomboid-like"/>
    <property type="match status" value="1"/>
</dbReference>